<evidence type="ECO:0000313" key="7">
    <source>
        <dbReference type="EMBL" id="KAG0686658.1"/>
    </source>
</evidence>
<dbReference type="InterPro" id="IPR001841">
    <property type="entry name" value="Znf_RING"/>
</dbReference>
<dbReference type="InterPro" id="IPR013083">
    <property type="entry name" value="Znf_RING/FYVE/PHD"/>
</dbReference>
<dbReference type="Proteomes" id="UP000697127">
    <property type="component" value="Unassembled WGS sequence"/>
</dbReference>
<evidence type="ECO:0008006" key="9">
    <source>
        <dbReference type="Google" id="ProtNLM"/>
    </source>
</evidence>
<evidence type="ECO:0000256" key="3">
    <source>
        <dbReference type="ARBA" id="ARBA00022833"/>
    </source>
</evidence>
<dbReference type="GO" id="GO:0008270">
    <property type="term" value="F:zinc ion binding"/>
    <property type="evidence" value="ECO:0007669"/>
    <property type="project" value="UniProtKB-KW"/>
</dbReference>
<evidence type="ECO:0000259" key="5">
    <source>
        <dbReference type="PROSITE" id="PS50089"/>
    </source>
</evidence>
<evidence type="ECO:0000313" key="8">
    <source>
        <dbReference type="Proteomes" id="UP000697127"/>
    </source>
</evidence>
<dbReference type="PANTHER" id="PTHR24007">
    <property type="entry name" value="BRCA1-ASSOCIATED PROTEIN"/>
    <property type="match status" value="1"/>
</dbReference>
<dbReference type="PROSITE" id="PS50271">
    <property type="entry name" value="ZF_UBP"/>
    <property type="match status" value="1"/>
</dbReference>
<dbReference type="Pfam" id="PF07576">
    <property type="entry name" value="BRAP2"/>
    <property type="match status" value="1"/>
</dbReference>
<evidence type="ECO:0000256" key="1">
    <source>
        <dbReference type="ARBA" id="ARBA00022723"/>
    </source>
</evidence>
<keyword evidence="8" id="KW-1185">Reference proteome</keyword>
<dbReference type="SUPFAM" id="SSF57850">
    <property type="entry name" value="RING/U-box"/>
    <property type="match status" value="2"/>
</dbReference>
<dbReference type="InterPro" id="IPR001607">
    <property type="entry name" value="Znf_UBP"/>
</dbReference>
<dbReference type="GO" id="GO:0016567">
    <property type="term" value="P:protein ubiquitination"/>
    <property type="evidence" value="ECO:0007669"/>
    <property type="project" value="TreeGrafter"/>
</dbReference>
<gene>
    <name evidence="7" type="ORF">C6P40_003626</name>
</gene>
<name>A0A9P7BES8_9ASCO</name>
<evidence type="ECO:0000256" key="4">
    <source>
        <dbReference type="PROSITE-ProRule" id="PRU00502"/>
    </source>
</evidence>
<dbReference type="OrthoDB" id="273556at2759"/>
<dbReference type="GO" id="GO:0061630">
    <property type="term" value="F:ubiquitin protein ligase activity"/>
    <property type="evidence" value="ECO:0007669"/>
    <property type="project" value="TreeGrafter"/>
</dbReference>
<feature type="domain" description="RING-type" evidence="5">
    <location>
        <begin position="326"/>
        <end position="366"/>
    </location>
</feature>
<dbReference type="PROSITE" id="PS50089">
    <property type="entry name" value="ZF_RING_2"/>
    <property type="match status" value="1"/>
</dbReference>
<evidence type="ECO:0000259" key="6">
    <source>
        <dbReference type="PROSITE" id="PS50271"/>
    </source>
</evidence>
<accession>A0A9P7BES8</accession>
<dbReference type="AlphaFoldDB" id="A0A9P7BES8"/>
<sequence length="645" mass="74352">MEITGEETTKYIICFDLFTDSDIFDANTSISKGYLETLIQKQIIESLAIYKKSSWIDKIWAKKDIFYPKDQSDKIEKVTFNNRSNQIKSIKLDLKKKLSTYNNKNSNNRSIDYRFTAIEITPIDFEKNYNPMSQLLSSKNHNNNSYFTDKLCAELLGFGVVRLYKDSDDHINLFKIDSPGLKKVPGDDTTLAILAVPFYFSPNDLLLGFFDQEDIIHISHIRLIKSSSPNRFMILLKFRSVDNIKPFLRKYQGRKFNSFEPETCSVVEVKEIIFRPKAKGISENDKNIKVSLPYLLEDPFTNDDESIKYINEKKLLSKKYTELATCPVCLDRLDSTVSGLFTIPCQHTFHSSCLSKWKDDTCPVCRYSNKINKSINDLSSLSLLDSNNHSNNNLENNEKCMICGLQEHLWICLICGNVGCGRYDQQHAIKHWEETGHCFSMETNTQRVWDYAEDGYVHRLVQNEADGKIVELPLRDESKKSCDEKVDKIGFEYSKLLIGQLESQREHYEGIVSELNKDLTFQKDMKTKFTDKINSLEKDVAVLTNMVKDSVKKVKETSNALEICEKIKNELDDSNALLTAYSAKIETITTENTKIKSERDELQEQVTDLMFFLESQEKFKNASDDVKEGQVIMVPKKISKKGKKH</sequence>
<dbReference type="PANTHER" id="PTHR24007:SF7">
    <property type="entry name" value="BRCA1-ASSOCIATED PROTEIN"/>
    <property type="match status" value="1"/>
</dbReference>
<dbReference type="Gene3D" id="3.30.40.10">
    <property type="entry name" value="Zinc/RING finger domain, C3HC4 (zinc finger)"/>
    <property type="match status" value="2"/>
</dbReference>
<feature type="domain" description="UBP-type" evidence="6">
    <location>
        <begin position="363"/>
        <end position="476"/>
    </location>
</feature>
<dbReference type="Pfam" id="PF13639">
    <property type="entry name" value="zf-RING_2"/>
    <property type="match status" value="1"/>
</dbReference>
<dbReference type="InterPro" id="IPR047243">
    <property type="entry name" value="RING-H2_BRAP2"/>
</dbReference>
<protein>
    <recommendedName>
        <fullName evidence="9">RING-10 protein</fullName>
    </recommendedName>
</protein>
<evidence type="ECO:0000256" key="2">
    <source>
        <dbReference type="ARBA" id="ARBA00022771"/>
    </source>
</evidence>
<dbReference type="SMART" id="SM00290">
    <property type="entry name" value="ZnF_UBP"/>
    <property type="match status" value="1"/>
</dbReference>
<dbReference type="Pfam" id="PF02148">
    <property type="entry name" value="zf-UBP"/>
    <property type="match status" value="1"/>
</dbReference>
<keyword evidence="1" id="KW-0479">Metal-binding</keyword>
<reference evidence="7" key="1">
    <citation type="submission" date="2020-11" db="EMBL/GenBank/DDBJ databases">
        <title>Kefir isolates.</title>
        <authorList>
            <person name="Marcisauskas S."/>
            <person name="Kim Y."/>
            <person name="Blasche S."/>
        </authorList>
    </citation>
    <scope>NUCLEOTIDE SEQUENCE</scope>
    <source>
        <strain evidence="7">Olga-1</strain>
    </source>
</reference>
<dbReference type="SMART" id="SM00184">
    <property type="entry name" value="RING"/>
    <property type="match status" value="1"/>
</dbReference>
<dbReference type="GO" id="GO:0005737">
    <property type="term" value="C:cytoplasm"/>
    <property type="evidence" value="ECO:0007669"/>
    <property type="project" value="TreeGrafter"/>
</dbReference>
<keyword evidence="2 4" id="KW-0863">Zinc-finger</keyword>
<proteinExistence type="predicted"/>
<dbReference type="GO" id="GO:0007265">
    <property type="term" value="P:Ras protein signal transduction"/>
    <property type="evidence" value="ECO:0007669"/>
    <property type="project" value="TreeGrafter"/>
</dbReference>
<keyword evidence="3" id="KW-0862">Zinc</keyword>
<dbReference type="CDD" id="cd16457">
    <property type="entry name" value="RING-H2_BRAP2"/>
    <property type="match status" value="1"/>
</dbReference>
<dbReference type="EMBL" id="PUHW01000415">
    <property type="protein sequence ID" value="KAG0686658.1"/>
    <property type="molecule type" value="Genomic_DNA"/>
</dbReference>
<organism evidence="7 8">
    <name type="scientific">Pichia californica</name>
    <dbReference type="NCBI Taxonomy" id="460514"/>
    <lineage>
        <taxon>Eukaryota</taxon>
        <taxon>Fungi</taxon>
        <taxon>Dikarya</taxon>
        <taxon>Ascomycota</taxon>
        <taxon>Saccharomycotina</taxon>
        <taxon>Pichiomycetes</taxon>
        <taxon>Pichiales</taxon>
        <taxon>Pichiaceae</taxon>
        <taxon>Pichia</taxon>
    </lineage>
</organism>
<dbReference type="InterPro" id="IPR011422">
    <property type="entry name" value="BRAP2/ETP1_RRM"/>
</dbReference>
<comment type="caution">
    <text evidence="7">The sequence shown here is derived from an EMBL/GenBank/DDBJ whole genome shotgun (WGS) entry which is preliminary data.</text>
</comment>